<keyword evidence="2" id="KW-1185">Reference proteome</keyword>
<dbReference type="eggNOG" id="ENOG5032YS3">
    <property type="taxonomic scope" value="Bacteria"/>
</dbReference>
<dbReference type="EMBL" id="CP001785">
    <property type="protein sequence ID" value="ACX52772.1"/>
    <property type="molecule type" value="Genomic_DNA"/>
</dbReference>
<evidence type="ECO:0000313" key="2">
    <source>
        <dbReference type="Proteomes" id="UP000002620"/>
    </source>
</evidence>
<gene>
    <name evidence="1" type="ordered locus">Adeg_1679</name>
</gene>
<protein>
    <recommendedName>
        <fullName evidence="3">SpoIIIAH-like family protein</fullName>
    </recommendedName>
</protein>
<accession>C9R8Z3</accession>
<name>C9R8Z3_AMMDK</name>
<proteinExistence type="predicted"/>
<dbReference type="STRING" id="429009.Adeg_1679"/>
<evidence type="ECO:0000313" key="1">
    <source>
        <dbReference type="EMBL" id="ACX52772.1"/>
    </source>
</evidence>
<reference evidence="1 2" key="1">
    <citation type="submission" date="2009-10" db="EMBL/GenBank/DDBJ databases">
        <title>Complete sequence of chromosome of Ammonifex degensii KC4.</title>
        <authorList>
            <consortium name="US DOE Joint Genome Institute"/>
            <person name="Kerfeld C."/>
            <person name="Goodner B."/>
            <person name="Huber H."/>
            <person name="Stetter K."/>
            <person name="Lucas S."/>
            <person name="Copeland A."/>
            <person name="Lapidus A."/>
            <person name="Glavina del Rio T."/>
            <person name="Dalin E."/>
            <person name="Tice H."/>
            <person name="Bruce D."/>
            <person name="Goodwin L."/>
            <person name="Pitluck S."/>
            <person name="Saunders E."/>
            <person name="Brettin T."/>
            <person name="Detter J.C."/>
            <person name="Han C."/>
            <person name="Larimer F."/>
            <person name="Land M."/>
            <person name="Hauser L."/>
            <person name="Kyrpides N."/>
            <person name="Ovchinnikova G."/>
            <person name="Richardson P."/>
        </authorList>
    </citation>
    <scope>NUCLEOTIDE SEQUENCE [LARGE SCALE GENOMIC DNA]</scope>
    <source>
        <strain evidence="2">DSM 10501 / KC4</strain>
    </source>
</reference>
<dbReference type="OrthoDB" id="1680784at2"/>
<dbReference type="Proteomes" id="UP000002620">
    <property type="component" value="Chromosome"/>
</dbReference>
<organism evidence="1 2">
    <name type="scientific">Ammonifex degensii (strain DSM 10501 / KC4)</name>
    <dbReference type="NCBI Taxonomy" id="429009"/>
    <lineage>
        <taxon>Bacteria</taxon>
        <taxon>Bacillati</taxon>
        <taxon>Bacillota</taxon>
        <taxon>Clostridia</taxon>
        <taxon>Thermoanaerobacterales</taxon>
        <taxon>Thermoanaerobacteraceae</taxon>
        <taxon>Ammonifex</taxon>
    </lineage>
</organism>
<dbReference type="InterPro" id="IPR024232">
    <property type="entry name" value="SpoIIIAH"/>
</dbReference>
<sequence>MRLIFVRRSFLTIFTLLFLLGVFLPVLIKLREAGKPCPSQAEEKVTAPVAPPRQEAKDGFFTDFRLEKESRRSQQVELLREIAKDPGTSAATRREAQEKLMELTQRAEKEAWLEGLLKAQGFAEAVVTIEERGITVILSRELSAQETERVVKLISRTTGRKQEEITVVTRKSVVSRKGEGV</sequence>
<dbReference type="AlphaFoldDB" id="C9R8Z3"/>
<dbReference type="HOGENOM" id="CLU_1486106_0_0_9"/>
<dbReference type="KEGG" id="adg:Adeg_1679"/>
<dbReference type="Gene3D" id="1.10.287.4300">
    <property type="entry name" value="Stage III sporulation protein AH-like"/>
    <property type="match status" value="1"/>
</dbReference>
<dbReference type="Pfam" id="PF12685">
    <property type="entry name" value="SpoIIIAH"/>
    <property type="match status" value="1"/>
</dbReference>
<evidence type="ECO:0008006" key="3">
    <source>
        <dbReference type="Google" id="ProtNLM"/>
    </source>
</evidence>
<dbReference type="InterPro" id="IPR038503">
    <property type="entry name" value="SpoIIIAH_sf"/>
</dbReference>